<feature type="transmembrane region" description="Helical" evidence="7">
    <location>
        <begin position="312"/>
        <end position="340"/>
    </location>
</feature>
<dbReference type="PANTHER" id="PTHR33406">
    <property type="entry name" value="MEMBRANE PROTEIN MJ1562-RELATED"/>
    <property type="match status" value="1"/>
</dbReference>
<keyword evidence="5 7" id="KW-1133">Transmembrane helix</keyword>
<evidence type="ECO:0000256" key="1">
    <source>
        <dbReference type="ARBA" id="ARBA00004651"/>
    </source>
</evidence>
<feature type="transmembrane region" description="Helical" evidence="7">
    <location>
        <begin position="361"/>
        <end position="381"/>
    </location>
</feature>
<dbReference type="PANTHER" id="PTHR33406:SF6">
    <property type="entry name" value="MEMBRANE PROTEIN YDGH-RELATED"/>
    <property type="match status" value="1"/>
</dbReference>
<feature type="transmembrane region" description="Helical" evidence="7">
    <location>
        <begin position="1005"/>
        <end position="1025"/>
    </location>
</feature>
<keyword evidence="3" id="KW-1003">Cell membrane</keyword>
<dbReference type="InterPro" id="IPR000731">
    <property type="entry name" value="SSD"/>
</dbReference>
<evidence type="ECO:0000259" key="8">
    <source>
        <dbReference type="PROSITE" id="PS50156"/>
    </source>
</evidence>
<keyword evidence="10" id="KW-1185">Reference proteome</keyword>
<accession>A0ABV9GKI0</accession>
<proteinExistence type="inferred from homology"/>
<feature type="transmembrane region" description="Helical" evidence="7">
    <location>
        <begin position="1031"/>
        <end position="1055"/>
    </location>
</feature>
<feature type="transmembrane region" description="Helical" evidence="7">
    <location>
        <begin position="235"/>
        <end position="256"/>
    </location>
</feature>
<dbReference type="SUPFAM" id="SSF82866">
    <property type="entry name" value="Multidrug efflux transporter AcrB transmembrane domain"/>
    <property type="match status" value="2"/>
</dbReference>
<feature type="transmembrane region" description="Helical" evidence="7">
    <location>
        <begin position="183"/>
        <end position="215"/>
    </location>
</feature>
<feature type="transmembrane region" description="Helical" evidence="7">
    <location>
        <begin position="904"/>
        <end position="923"/>
    </location>
</feature>
<evidence type="ECO:0000256" key="7">
    <source>
        <dbReference type="SAM" id="Phobius"/>
    </source>
</evidence>
<comment type="caution">
    <text evidence="9">The sequence shown here is derived from an EMBL/GenBank/DDBJ whole genome shotgun (WGS) entry which is preliminary data.</text>
</comment>
<dbReference type="InterPro" id="IPR050545">
    <property type="entry name" value="Mycobact_MmpL"/>
</dbReference>
<evidence type="ECO:0000256" key="3">
    <source>
        <dbReference type="ARBA" id="ARBA00022475"/>
    </source>
</evidence>
<feature type="transmembrane region" description="Helical" evidence="7">
    <location>
        <begin position="6"/>
        <end position="24"/>
    </location>
</feature>
<feature type="transmembrane region" description="Helical" evidence="7">
    <location>
        <begin position="962"/>
        <end position="984"/>
    </location>
</feature>
<organism evidence="9 10">
    <name type="scientific">Camelliibacillus cellulosilyticus</name>
    <dbReference type="NCBI Taxonomy" id="2174486"/>
    <lineage>
        <taxon>Bacteria</taxon>
        <taxon>Bacillati</taxon>
        <taxon>Bacillota</taxon>
        <taxon>Bacilli</taxon>
        <taxon>Bacillales</taxon>
        <taxon>Sporolactobacillaceae</taxon>
        <taxon>Camelliibacillus</taxon>
    </lineage>
</organism>
<dbReference type="EMBL" id="JBHSFW010000001">
    <property type="protein sequence ID" value="MFC4617165.1"/>
    <property type="molecule type" value="Genomic_DNA"/>
</dbReference>
<name>A0ABV9GKI0_9BACL</name>
<evidence type="ECO:0000256" key="4">
    <source>
        <dbReference type="ARBA" id="ARBA00022692"/>
    </source>
</evidence>
<comment type="similarity">
    <text evidence="2">Belongs to the resistance-nodulation-cell division (RND) (TC 2.A.6) family. MmpL subfamily.</text>
</comment>
<feature type="transmembrane region" description="Helical" evidence="7">
    <location>
        <begin position="930"/>
        <end position="956"/>
    </location>
</feature>
<evidence type="ECO:0000256" key="6">
    <source>
        <dbReference type="ARBA" id="ARBA00023136"/>
    </source>
</evidence>
<feature type="domain" description="SSD" evidence="8">
    <location>
        <begin position="933"/>
        <end position="1061"/>
    </location>
</feature>
<feature type="transmembrane region" description="Helical" evidence="7">
    <location>
        <begin position="284"/>
        <end position="306"/>
    </location>
</feature>
<evidence type="ECO:0000313" key="10">
    <source>
        <dbReference type="Proteomes" id="UP001596022"/>
    </source>
</evidence>
<evidence type="ECO:0000256" key="2">
    <source>
        <dbReference type="ARBA" id="ARBA00010157"/>
    </source>
</evidence>
<dbReference type="RefSeq" id="WP_376844226.1">
    <property type="nucleotide sequence ID" value="NZ_JBHSFW010000001.1"/>
</dbReference>
<sequence length="1074" mass="117766">MKTVLKAKWVIVILWIVAIAVLLITQPNMTELVRDKGQVMIPDGYSFSDANQLLDEMHKKNGKKTGTQVALVFHDKKGLSASDKEAIKTSLNKLKADKKTLGITTITDPFSSPDLKDEMVSKDGKTILTSIDVKHGDAEIKAASQHIYAALKDVKVDHYLTGNALIQDDYMESTQDGLHKTEYITVIFILLVLFIVFRSVVAPFVPLIAVGLSFLVSQSVVGFLVKWFDFPLSNFTQIFLVAVLFGIGTDYCILMINRFKEEIPKHETIDDAVISTFKNGGRTVFFSCLAVLVGFSTIGLSTFSIFKSAVGVAVGIVFLLLAMVTIVPFFMSTLGTKLFWPMKKSIGHSESKLWGSVGRFALKRPLIALAIVAIIVVPFIITYNGNENFNSLSEMSDRYPSVKGYNLIAKSFNPGEAMPATIVMKNDEPMNHRQYLQTIEAITREIKKVDHVKTVRSATEPMGEPLKDFLVPNQALTLKKGLDQANDGIKKVSGGLNDAGQKLEDSAPQLKNATDGIDDLISGTTALQNGVDQLQTGLKQVENGIRQGAQGAGDLQKGLEQAKGAAEDLLDNHRKLLKSYQTIQANLGHLTSQVNQMTSGFKQQLGLAKDEITQNLSGNIDDIIGSMEQFKTSSAYRAMNSAAKKQFDQTLAEVKSLKTDHGIDQAFDRLNQYIQSTSGDLLNKINQLSSGLNQLNQALKTTNQNYADVIEGQAAFTSSLQKIIDGIDRLEKGLNQAANGQNAITQKAPALSEGLGKVNDGQSQLKQGFSGLSDQMAQLVDGLKRSVDGLNKVSGGLGDAGQFLDELSESNSSLTGFYIPDQALENKDFKQSLDHYMSKDRKFTTMDVIFDVNPYSIKAMDEIKPIKDAVHRAIKDTPLENVKFGVGGVTSMNDDLRHISDDDYSRTVILMLVGIGIILIAVLRSLIMPLYIIASLVLTYFTSMGISEALFVNILGYQGINWAVPFFGFVLLIALGVDYSIFMMDRFNEYRDLSPSEAILRTMKNMGTVILSAAVILGGTFAAMMPSGVMVLIEIATITISGLLLYTLLILPLFVPVMVRLFGKANWWPFKKED</sequence>
<dbReference type="Gene3D" id="1.20.1640.10">
    <property type="entry name" value="Multidrug efflux transporter AcrB transmembrane domain"/>
    <property type="match status" value="2"/>
</dbReference>
<evidence type="ECO:0000256" key="5">
    <source>
        <dbReference type="ARBA" id="ARBA00022989"/>
    </source>
</evidence>
<dbReference type="Proteomes" id="UP001596022">
    <property type="component" value="Unassembled WGS sequence"/>
</dbReference>
<comment type="subcellular location">
    <subcellularLocation>
        <location evidence="1">Cell membrane</location>
        <topology evidence="1">Multi-pass membrane protein</topology>
    </subcellularLocation>
</comment>
<evidence type="ECO:0000313" key="9">
    <source>
        <dbReference type="EMBL" id="MFC4617165.1"/>
    </source>
</evidence>
<dbReference type="Gene3D" id="1.10.287.950">
    <property type="entry name" value="Methyl-accepting chemotaxis protein"/>
    <property type="match status" value="1"/>
</dbReference>
<gene>
    <name evidence="9" type="ORF">ACFO4N_00320</name>
</gene>
<dbReference type="InterPro" id="IPR004869">
    <property type="entry name" value="MMPL_dom"/>
</dbReference>
<protein>
    <submittedName>
        <fullName evidence="9">MMPL family transporter</fullName>
    </submittedName>
</protein>
<keyword evidence="4 7" id="KW-0812">Transmembrane</keyword>
<reference evidence="10" key="1">
    <citation type="journal article" date="2019" name="Int. J. Syst. Evol. Microbiol.">
        <title>The Global Catalogue of Microorganisms (GCM) 10K type strain sequencing project: providing services to taxonomists for standard genome sequencing and annotation.</title>
        <authorList>
            <consortium name="The Broad Institute Genomics Platform"/>
            <consortium name="The Broad Institute Genome Sequencing Center for Infectious Disease"/>
            <person name="Wu L."/>
            <person name="Ma J."/>
        </authorList>
    </citation>
    <scope>NUCLEOTIDE SEQUENCE [LARGE SCALE GENOMIC DNA]</scope>
    <source>
        <strain evidence="10">CGMCC 1.16306</strain>
    </source>
</reference>
<dbReference type="SUPFAM" id="SSF58104">
    <property type="entry name" value="Methyl-accepting chemotaxis protein (MCP) signaling domain"/>
    <property type="match status" value="1"/>
</dbReference>
<keyword evidence="6 7" id="KW-0472">Membrane</keyword>
<dbReference type="PROSITE" id="PS50156">
    <property type="entry name" value="SSD"/>
    <property type="match status" value="1"/>
</dbReference>
<dbReference type="Pfam" id="PF03176">
    <property type="entry name" value="MMPL"/>
    <property type="match status" value="2"/>
</dbReference>